<comment type="caution">
    <text evidence="2">The sequence shown here is derived from an EMBL/GenBank/DDBJ whole genome shotgun (WGS) entry which is preliminary data.</text>
</comment>
<dbReference type="InterPro" id="IPR001387">
    <property type="entry name" value="Cro/C1-type_HTH"/>
</dbReference>
<feature type="domain" description="HTH cro/C1-type" evidence="1">
    <location>
        <begin position="7"/>
        <end position="61"/>
    </location>
</feature>
<accession>A0ABR7IFP1</accession>
<dbReference type="EMBL" id="JACOQG010000004">
    <property type="protein sequence ID" value="MBC5778819.1"/>
    <property type="molecule type" value="Genomic_DNA"/>
</dbReference>
<organism evidence="2 3">
    <name type="scientific">Blautia difficilis</name>
    <dbReference type="NCBI Taxonomy" id="2763027"/>
    <lineage>
        <taxon>Bacteria</taxon>
        <taxon>Bacillati</taxon>
        <taxon>Bacillota</taxon>
        <taxon>Clostridia</taxon>
        <taxon>Lachnospirales</taxon>
        <taxon>Lachnospiraceae</taxon>
        <taxon>Blautia</taxon>
    </lineage>
</organism>
<dbReference type="SUPFAM" id="SSF47413">
    <property type="entry name" value="lambda repressor-like DNA-binding domains"/>
    <property type="match status" value="1"/>
</dbReference>
<proteinExistence type="predicted"/>
<reference evidence="2 3" key="1">
    <citation type="submission" date="2020-08" db="EMBL/GenBank/DDBJ databases">
        <title>Genome public.</title>
        <authorList>
            <person name="Liu C."/>
            <person name="Sun Q."/>
        </authorList>
    </citation>
    <scope>NUCLEOTIDE SEQUENCE [LARGE SCALE GENOMIC DNA]</scope>
    <source>
        <strain evidence="2 3">M29</strain>
    </source>
</reference>
<dbReference type="PROSITE" id="PS50943">
    <property type="entry name" value="HTH_CROC1"/>
    <property type="match status" value="1"/>
</dbReference>
<dbReference type="RefSeq" id="WP_186994318.1">
    <property type="nucleotide sequence ID" value="NZ_JACOQG010000004.1"/>
</dbReference>
<evidence type="ECO:0000259" key="1">
    <source>
        <dbReference type="PROSITE" id="PS50943"/>
    </source>
</evidence>
<dbReference type="Pfam" id="PF12844">
    <property type="entry name" value="HTH_19"/>
    <property type="match status" value="1"/>
</dbReference>
<name>A0ABR7IFP1_9FIRM</name>
<dbReference type="Gene3D" id="1.10.260.40">
    <property type="entry name" value="lambda repressor-like DNA-binding domains"/>
    <property type="match status" value="1"/>
</dbReference>
<dbReference type="Proteomes" id="UP000649826">
    <property type="component" value="Unassembled WGS sequence"/>
</dbReference>
<dbReference type="CDD" id="cd00093">
    <property type="entry name" value="HTH_XRE"/>
    <property type="match status" value="1"/>
</dbReference>
<dbReference type="SMART" id="SM00530">
    <property type="entry name" value="HTH_XRE"/>
    <property type="match status" value="1"/>
</dbReference>
<dbReference type="InterPro" id="IPR010982">
    <property type="entry name" value="Lambda_DNA-bd_dom_sf"/>
</dbReference>
<gene>
    <name evidence="2" type="ORF">H8Z82_03920</name>
</gene>
<sequence length="117" mass="13579">MTVGNRLKEWRIENKLKTTEIKEKTGISTGGFSDYENDKKLIGSKTLITLAEFYDIDINYILTGVRNEPKLSLNEQELLEYFNILPDREQIKFIGRLEEMAEKYKEDNPKSSNSKIG</sequence>
<protein>
    <submittedName>
        <fullName evidence="2">Helix-turn-helix transcriptional regulator</fullName>
    </submittedName>
</protein>
<evidence type="ECO:0000313" key="3">
    <source>
        <dbReference type="Proteomes" id="UP000649826"/>
    </source>
</evidence>
<keyword evidence="3" id="KW-1185">Reference proteome</keyword>
<evidence type="ECO:0000313" key="2">
    <source>
        <dbReference type="EMBL" id="MBC5778819.1"/>
    </source>
</evidence>